<organism evidence="2 3">
    <name type="scientific">Acorus calamus</name>
    <name type="common">Sweet flag</name>
    <dbReference type="NCBI Taxonomy" id="4465"/>
    <lineage>
        <taxon>Eukaryota</taxon>
        <taxon>Viridiplantae</taxon>
        <taxon>Streptophyta</taxon>
        <taxon>Embryophyta</taxon>
        <taxon>Tracheophyta</taxon>
        <taxon>Spermatophyta</taxon>
        <taxon>Magnoliopsida</taxon>
        <taxon>Liliopsida</taxon>
        <taxon>Acoraceae</taxon>
        <taxon>Acorus</taxon>
    </lineage>
</organism>
<accession>A0AAV9CCK1</accession>
<dbReference type="EMBL" id="JAUJYO010000020">
    <property type="protein sequence ID" value="KAK1286054.1"/>
    <property type="molecule type" value="Genomic_DNA"/>
</dbReference>
<reference evidence="2" key="2">
    <citation type="submission" date="2023-06" db="EMBL/GenBank/DDBJ databases">
        <authorList>
            <person name="Ma L."/>
            <person name="Liu K.-W."/>
            <person name="Li Z."/>
            <person name="Hsiao Y.-Y."/>
            <person name="Qi Y."/>
            <person name="Fu T."/>
            <person name="Tang G."/>
            <person name="Zhang D."/>
            <person name="Sun W.-H."/>
            <person name="Liu D.-K."/>
            <person name="Li Y."/>
            <person name="Chen G.-Z."/>
            <person name="Liu X.-D."/>
            <person name="Liao X.-Y."/>
            <person name="Jiang Y.-T."/>
            <person name="Yu X."/>
            <person name="Hao Y."/>
            <person name="Huang J."/>
            <person name="Zhao X.-W."/>
            <person name="Ke S."/>
            <person name="Chen Y.-Y."/>
            <person name="Wu W.-L."/>
            <person name="Hsu J.-L."/>
            <person name="Lin Y.-F."/>
            <person name="Huang M.-D."/>
            <person name="Li C.-Y."/>
            <person name="Huang L."/>
            <person name="Wang Z.-W."/>
            <person name="Zhao X."/>
            <person name="Zhong W.-Y."/>
            <person name="Peng D.-H."/>
            <person name="Ahmad S."/>
            <person name="Lan S."/>
            <person name="Zhang J.-S."/>
            <person name="Tsai W.-C."/>
            <person name="Van De Peer Y."/>
            <person name="Liu Z.-J."/>
        </authorList>
    </citation>
    <scope>NUCLEOTIDE SEQUENCE</scope>
    <source>
        <strain evidence="2">CP</strain>
        <tissue evidence="2">Leaves</tissue>
    </source>
</reference>
<evidence type="ECO:0000313" key="3">
    <source>
        <dbReference type="Proteomes" id="UP001180020"/>
    </source>
</evidence>
<protein>
    <recommendedName>
        <fullName evidence="4">DC1 domain-containing protein</fullName>
    </recommendedName>
</protein>
<sequence length="274" mass="31639">MDRRQLQIVQRRAPPPPPPLRPVNNKAYEGIRDSGHRHPLQHARNHSFATCDKCKEIWMGKMFRCPHPNCNYSVHEYCASPFVQPIATVRFYKDCVFKPFGRSNNLPYPICNACGLNIRGWMYKCTKSHPQPCQRVLHPSCVFLRTLELQGNKFIVERGSTSICSHCDRLELWRGDRTWWFVSSVNRMHRIHVSCAKKMLIEYIENMGGTSNNNVRGLQASYNAVSRVVQVEKRRRGVEVLKAAGRFLMLFLSVLLGIPHLRRSGSLMSLSIEF</sequence>
<proteinExistence type="predicted"/>
<dbReference type="PANTHER" id="PTHR46477">
    <property type="entry name" value="CYSTEINE/HISTIDINE-RICH C1 DOMAIN FAMILY PROTEIN"/>
    <property type="match status" value="1"/>
</dbReference>
<keyword evidence="3" id="KW-1185">Reference proteome</keyword>
<name>A0AAV9CCK1_ACOCL</name>
<dbReference type="InterPro" id="IPR046349">
    <property type="entry name" value="C1-like_sf"/>
</dbReference>
<gene>
    <name evidence="2" type="ORF">QJS10_CPB20g00935</name>
</gene>
<dbReference type="AlphaFoldDB" id="A0AAV9CCK1"/>
<dbReference type="Proteomes" id="UP001180020">
    <property type="component" value="Unassembled WGS sequence"/>
</dbReference>
<feature type="region of interest" description="Disordered" evidence="1">
    <location>
        <begin position="1"/>
        <end position="23"/>
    </location>
</feature>
<reference evidence="2" key="1">
    <citation type="journal article" date="2023" name="Nat. Commun.">
        <title>Diploid and tetraploid genomes of Acorus and the evolution of monocots.</title>
        <authorList>
            <person name="Ma L."/>
            <person name="Liu K.W."/>
            <person name="Li Z."/>
            <person name="Hsiao Y.Y."/>
            <person name="Qi Y."/>
            <person name="Fu T."/>
            <person name="Tang G.D."/>
            <person name="Zhang D."/>
            <person name="Sun W.H."/>
            <person name="Liu D.K."/>
            <person name="Li Y."/>
            <person name="Chen G.Z."/>
            <person name="Liu X.D."/>
            <person name="Liao X.Y."/>
            <person name="Jiang Y.T."/>
            <person name="Yu X."/>
            <person name="Hao Y."/>
            <person name="Huang J."/>
            <person name="Zhao X.W."/>
            <person name="Ke S."/>
            <person name="Chen Y.Y."/>
            <person name="Wu W.L."/>
            <person name="Hsu J.L."/>
            <person name="Lin Y.F."/>
            <person name="Huang M.D."/>
            <person name="Li C.Y."/>
            <person name="Huang L."/>
            <person name="Wang Z.W."/>
            <person name="Zhao X."/>
            <person name="Zhong W.Y."/>
            <person name="Peng D.H."/>
            <person name="Ahmad S."/>
            <person name="Lan S."/>
            <person name="Zhang J.S."/>
            <person name="Tsai W.C."/>
            <person name="Van de Peer Y."/>
            <person name="Liu Z.J."/>
        </authorList>
    </citation>
    <scope>NUCLEOTIDE SEQUENCE</scope>
    <source>
        <strain evidence="2">CP</strain>
    </source>
</reference>
<evidence type="ECO:0000256" key="1">
    <source>
        <dbReference type="SAM" id="MobiDB-lite"/>
    </source>
</evidence>
<comment type="caution">
    <text evidence="2">The sequence shown here is derived from an EMBL/GenBank/DDBJ whole genome shotgun (WGS) entry which is preliminary data.</text>
</comment>
<evidence type="ECO:0008006" key="4">
    <source>
        <dbReference type="Google" id="ProtNLM"/>
    </source>
</evidence>
<dbReference type="PANTHER" id="PTHR46477:SF3">
    <property type="entry name" value="CYSTEINE_HISTIDINE-RICH C1 DOMAIN FAMILY PROTEIN"/>
    <property type="match status" value="1"/>
</dbReference>
<evidence type="ECO:0000313" key="2">
    <source>
        <dbReference type="EMBL" id="KAK1286054.1"/>
    </source>
</evidence>
<dbReference type="SUPFAM" id="SSF57889">
    <property type="entry name" value="Cysteine-rich domain"/>
    <property type="match status" value="1"/>
</dbReference>